<feature type="domain" description="Phospholipase D N-terminal" evidence="3">
    <location>
        <begin position="87"/>
        <end position="183"/>
    </location>
</feature>
<evidence type="ECO:0000259" key="2">
    <source>
        <dbReference type="Pfam" id="PF09423"/>
    </source>
</evidence>
<dbReference type="Pfam" id="PF09423">
    <property type="entry name" value="PhoD"/>
    <property type="match status" value="1"/>
</dbReference>
<name>A0AAD6VPM0_9AGAR</name>
<protein>
    <submittedName>
        <fullName evidence="4">PhoD-like phosphatase-domain-containing protein</fullName>
    </submittedName>
</protein>
<dbReference type="CDD" id="cd07389">
    <property type="entry name" value="MPP_PhoD"/>
    <property type="match status" value="1"/>
</dbReference>
<organism evidence="4 5">
    <name type="scientific">Mycena pura</name>
    <dbReference type="NCBI Taxonomy" id="153505"/>
    <lineage>
        <taxon>Eukaryota</taxon>
        <taxon>Fungi</taxon>
        <taxon>Dikarya</taxon>
        <taxon>Basidiomycota</taxon>
        <taxon>Agaricomycotina</taxon>
        <taxon>Agaricomycetes</taxon>
        <taxon>Agaricomycetidae</taxon>
        <taxon>Agaricales</taxon>
        <taxon>Marasmiineae</taxon>
        <taxon>Mycenaceae</taxon>
        <taxon>Mycena</taxon>
    </lineage>
</organism>
<evidence type="ECO:0000313" key="4">
    <source>
        <dbReference type="EMBL" id="KAJ7219202.1"/>
    </source>
</evidence>
<feature type="domain" description="PhoD-like phosphatase metallophosphatase" evidence="2">
    <location>
        <begin position="202"/>
        <end position="593"/>
    </location>
</feature>
<comment type="caution">
    <text evidence="4">The sequence shown here is derived from an EMBL/GenBank/DDBJ whole genome shotgun (WGS) entry which is preliminary data.</text>
</comment>
<keyword evidence="1" id="KW-0732">Signal</keyword>
<dbReference type="InterPro" id="IPR052900">
    <property type="entry name" value="Phospholipid_Metab_Enz"/>
</dbReference>
<dbReference type="AlphaFoldDB" id="A0AAD6VPM0"/>
<reference evidence="4" key="1">
    <citation type="submission" date="2023-03" db="EMBL/GenBank/DDBJ databases">
        <title>Massive genome expansion in bonnet fungi (Mycena s.s.) driven by repeated elements and novel gene families across ecological guilds.</title>
        <authorList>
            <consortium name="Lawrence Berkeley National Laboratory"/>
            <person name="Harder C.B."/>
            <person name="Miyauchi S."/>
            <person name="Viragh M."/>
            <person name="Kuo A."/>
            <person name="Thoen E."/>
            <person name="Andreopoulos B."/>
            <person name="Lu D."/>
            <person name="Skrede I."/>
            <person name="Drula E."/>
            <person name="Henrissat B."/>
            <person name="Morin E."/>
            <person name="Kohler A."/>
            <person name="Barry K."/>
            <person name="LaButti K."/>
            <person name="Morin E."/>
            <person name="Salamov A."/>
            <person name="Lipzen A."/>
            <person name="Mereny Z."/>
            <person name="Hegedus B."/>
            <person name="Baldrian P."/>
            <person name="Stursova M."/>
            <person name="Weitz H."/>
            <person name="Taylor A."/>
            <person name="Grigoriev I.V."/>
            <person name="Nagy L.G."/>
            <person name="Martin F."/>
            <person name="Kauserud H."/>
        </authorList>
    </citation>
    <scope>NUCLEOTIDE SEQUENCE</scope>
    <source>
        <strain evidence="4">9144</strain>
    </source>
</reference>
<gene>
    <name evidence="4" type="ORF">GGX14DRAFT_590678</name>
</gene>
<accession>A0AAD6VPM0</accession>
<dbReference type="PANTHER" id="PTHR43606:SF7">
    <property type="entry name" value="PHOSPHATASE, PUTATIVE (AFU_ORTHOLOGUE AFUA_6G08710)-RELATED"/>
    <property type="match status" value="1"/>
</dbReference>
<dbReference type="SUPFAM" id="SSF56300">
    <property type="entry name" value="Metallo-dependent phosphatases"/>
    <property type="match status" value="1"/>
</dbReference>
<evidence type="ECO:0000313" key="5">
    <source>
        <dbReference type="Proteomes" id="UP001219525"/>
    </source>
</evidence>
<evidence type="ECO:0000259" key="3">
    <source>
        <dbReference type="Pfam" id="PF16655"/>
    </source>
</evidence>
<evidence type="ECO:0000256" key="1">
    <source>
        <dbReference type="SAM" id="SignalP"/>
    </source>
</evidence>
<dbReference type="EMBL" id="JARJCW010000011">
    <property type="protein sequence ID" value="KAJ7219202.1"/>
    <property type="molecule type" value="Genomic_DNA"/>
</dbReference>
<feature type="chain" id="PRO_5042257520" evidence="1">
    <location>
        <begin position="17"/>
        <end position="636"/>
    </location>
</feature>
<sequence>MAPFLLCLLWALSAGATKLFDRNLVYRSPYADHPQLAHNTQELQARHLQRRQNTEDTFSDNHYPTFYGSDFSNAPFVWNGGINFTSGVASGDPLDTSVLIWTRAFPLGDGPDQSVPVCVMYKVFTAPAVQSRPVDSAQAFTSWDVDFTVKFEVTGLKPDTQYFYVFEDCTNPSTVSPLGRTRTLPHPGTDADRVNGGKPLTLAVFSCSQFQAGWFNAYGVAAHNTSAEIFVHLGDYIYEDIGDGGPIGRGVLGRELATIHDYRQRYQQYRTDSSLLAAHQNAPWITVWVGDDHEVADNSWKAGTTNSNDTTAGCSFSPSGACFTDRKLAAVRAYHEWLPVRQVVSTDLLRIWRNFQIGKLLDLTMLDTRNYDRDVTDVSLRVSVSAFELPDHRFRLAITTIVRPFQVRLSYSHKRNTVVASLATVPNRSLMGAAQEKWFADTLIESQRRGAVWRIVGQQIVFTQLLLEGAFTDFDDWDGYRANRQRILDHLYQNKISNTIILSGDSHANWVSDLAHPNDTTTYNSTTGKGAIGVEFAGTAVTSSSPFGTNVSPAAANPVSALLVSENPDLQWSEGSFRGFFTLTLDSKIANATYYAMSDISTPNLNSFASATFIVKAGENRLSRPFAKVAAGVLKT</sequence>
<dbReference type="PANTHER" id="PTHR43606">
    <property type="entry name" value="PHOSPHATASE, PUTATIVE (AFU_ORTHOLOGUE AFUA_6G08710)-RELATED"/>
    <property type="match status" value="1"/>
</dbReference>
<dbReference type="Gene3D" id="2.60.40.380">
    <property type="entry name" value="Purple acid phosphatase-like, N-terminal"/>
    <property type="match status" value="1"/>
</dbReference>
<proteinExistence type="predicted"/>
<dbReference type="InterPro" id="IPR029052">
    <property type="entry name" value="Metallo-depent_PP-like"/>
</dbReference>
<dbReference type="InterPro" id="IPR018946">
    <property type="entry name" value="PhoD-like_MPP"/>
</dbReference>
<dbReference type="Gene3D" id="3.60.21.70">
    <property type="entry name" value="PhoD-like phosphatase"/>
    <property type="match status" value="1"/>
</dbReference>
<dbReference type="InterPro" id="IPR032093">
    <property type="entry name" value="PhoD_N"/>
</dbReference>
<feature type="signal peptide" evidence="1">
    <location>
        <begin position="1"/>
        <end position="16"/>
    </location>
</feature>
<dbReference type="InterPro" id="IPR038607">
    <property type="entry name" value="PhoD-like_sf"/>
</dbReference>
<dbReference type="Pfam" id="PF16655">
    <property type="entry name" value="PhoD_N"/>
    <property type="match status" value="1"/>
</dbReference>
<dbReference type="Proteomes" id="UP001219525">
    <property type="component" value="Unassembled WGS sequence"/>
</dbReference>
<keyword evidence="5" id="KW-1185">Reference proteome</keyword>